<dbReference type="Gene3D" id="3.40.50.2300">
    <property type="match status" value="1"/>
</dbReference>
<evidence type="ECO:0000256" key="4">
    <source>
        <dbReference type="ARBA" id="ARBA00023125"/>
    </source>
</evidence>
<dbReference type="GO" id="GO:0006355">
    <property type="term" value="P:regulation of DNA-templated transcription"/>
    <property type="evidence" value="ECO:0007669"/>
    <property type="project" value="InterPro"/>
</dbReference>
<protein>
    <submittedName>
        <fullName evidence="8">Two-component transcriptional response regulator, LuxR family</fullName>
    </submittedName>
</protein>
<feature type="domain" description="OmpR/PhoB-type" evidence="7">
    <location>
        <begin position="131"/>
        <end position="231"/>
    </location>
</feature>
<keyword evidence="4" id="KW-0238">DNA-binding</keyword>
<dbReference type="SUPFAM" id="SSF52172">
    <property type="entry name" value="CheY-like"/>
    <property type="match status" value="1"/>
</dbReference>
<dbReference type="InterPro" id="IPR001789">
    <property type="entry name" value="Sig_transdc_resp-reg_receiver"/>
</dbReference>
<dbReference type="GO" id="GO:0000156">
    <property type="term" value="F:phosphorelay response regulator activity"/>
    <property type="evidence" value="ECO:0007669"/>
    <property type="project" value="TreeGrafter"/>
</dbReference>
<proteinExistence type="predicted"/>
<dbReference type="InterPro" id="IPR011006">
    <property type="entry name" value="CheY-like_superfamily"/>
</dbReference>
<name>A0A3B0VA67_9ZZZZ</name>
<keyword evidence="3" id="KW-0805">Transcription regulation</keyword>
<evidence type="ECO:0000259" key="6">
    <source>
        <dbReference type="PROSITE" id="PS50110"/>
    </source>
</evidence>
<dbReference type="AlphaFoldDB" id="A0A3B0VA67"/>
<dbReference type="Gene3D" id="1.10.10.10">
    <property type="entry name" value="Winged helix-like DNA-binding domain superfamily/Winged helix DNA-binding domain"/>
    <property type="match status" value="1"/>
</dbReference>
<feature type="domain" description="Response regulatory" evidence="6">
    <location>
        <begin position="9"/>
        <end position="123"/>
    </location>
</feature>
<dbReference type="PANTHER" id="PTHR48111:SF22">
    <property type="entry name" value="REGULATOR OF RPOS"/>
    <property type="match status" value="1"/>
</dbReference>
<reference evidence="8" key="1">
    <citation type="submission" date="2018-06" db="EMBL/GenBank/DDBJ databases">
        <authorList>
            <person name="Zhirakovskaya E."/>
        </authorList>
    </citation>
    <scope>NUCLEOTIDE SEQUENCE</scope>
</reference>
<dbReference type="SMART" id="SM00448">
    <property type="entry name" value="REC"/>
    <property type="match status" value="1"/>
</dbReference>
<evidence type="ECO:0000256" key="2">
    <source>
        <dbReference type="ARBA" id="ARBA00023012"/>
    </source>
</evidence>
<dbReference type="SMART" id="SM00862">
    <property type="entry name" value="Trans_reg_C"/>
    <property type="match status" value="1"/>
</dbReference>
<organism evidence="8">
    <name type="scientific">hydrothermal vent metagenome</name>
    <dbReference type="NCBI Taxonomy" id="652676"/>
    <lineage>
        <taxon>unclassified sequences</taxon>
        <taxon>metagenomes</taxon>
        <taxon>ecological metagenomes</taxon>
    </lineage>
</organism>
<dbReference type="CDD" id="cd00383">
    <property type="entry name" value="trans_reg_C"/>
    <property type="match status" value="1"/>
</dbReference>
<dbReference type="EMBL" id="UOET01000289">
    <property type="protein sequence ID" value="VAW28804.1"/>
    <property type="molecule type" value="Genomic_DNA"/>
</dbReference>
<dbReference type="Pfam" id="PF00486">
    <property type="entry name" value="Trans_reg_C"/>
    <property type="match status" value="1"/>
</dbReference>
<keyword evidence="5" id="KW-0804">Transcription</keyword>
<dbReference type="Pfam" id="PF00072">
    <property type="entry name" value="Response_reg"/>
    <property type="match status" value="1"/>
</dbReference>
<dbReference type="GO" id="GO:0032993">
    <property type="term" value="C:protein-DNA complex"/>
    <property type="evidence" value="ECO:0007669"/>
    <property type="project" value="TreeGrafter"/>
</dbReference>
<dbReference type="InterPro" id="IPR039420">
    <property type="entry name" value="WalR-like"/>
</dbReference>
<dbReference type="PROSITE" id="PS50110">
    <property type="entry name" value="RESPONSE_REGULATORY"/>
    <property type="match status" value="1"/>
</dbReference>
<dbReference type="InterPro" id="IPR001867">
    <property type="entry name" value="OmpR/PhoB-type_DNA-bd"/>
</dbReference>
<keyword evidence="2" id="KW-0902">Two-component regulatory system</keyword>
<evidence type="ECO:0000256" key="5">
    <source>
        <dbReference type="ARBA" id="ARBA00023163"/>
    </source>
</evidence>
<dbReference type="InterPro" id="IPR036388">
    <property type="entry name" value="WH-like_DNA-bd_sf"/>
</dbReference>
<evidence type="ECO:0000259" key="7">
    <source>
        <dbReference type="PROSITE" id="PS51755"/>
    </source>
</evidence>
<keyword evidence="1" id="KW-0597">Phosphoprotein</keyword>
<evidence type="ECO:0000313" key="8">
    <source>
        <dbReference type="EMBL" id="VAW28804.1"/>
    </source>
</evidence>
<accession>A0A3B0VA67</accession>
<dbReference type="Gene3D" id="6.10.250.690">
    <property type="match status" value="1"/>
</dbReference>
<dbReference type="GO" id="GO:0005829">
    <property type="term" value="C:cytosol"/>
    <property type="evidence" value="ECO:0007669"/>
    <property type="project" value="TreeGrafter"/>
</dbReference>
<evidence type="ECO:0000256" key="3">
    <source>
        <dbReference type="ARBA" id="ARBA00023015"/>
    </source>
</evidence>
<dbReference type="PANTHER" id="PTHR48111">
    <property type="entry name" value="REGULATOR OF RPOS"/>
    <property type="match status" value="1"/>
</dbReference>
<sequence length="232" mass="26393">MSSTITDMKILVVEDEGNLLETMVTFLQGEDFVCEKADSYFAAEDKLAAFDYDIIILDITLPDGNGLDLLQKIKAAGNGAGVLIVSARNSLDDKLAGLDLGADDYITKPFHLSELNSRIRAVLRRRKFNGTKELVFSEFRLLPEQREVFVGDKKLQLTPKEYELLLYFVINKNRVLTRQSIAEHLWGDYMDMADRFDFVYTHLNNLRKKVRQAGGSDYIKTVYGIGYKMEAE</sequence>
<dbReference type="PROSITE" id="PS51755">
    <property type="entry name" value="OMPR_PHOB"/>
    <property type="match status" value="1"/>
</dbReference>
<gene>
    <name evidence="8" type="ORF">MNBD_BACTEROID07-948</name>
</gene>
<dbReference type="GO" id="GO:0000976">
    <property type="term" value="F:transcription cis-regulatory region binding"/>
    <property type="evidence" value="ECO:0007669"/>
    <property type="project" value="TreeGrafter"/>
</dbReference>
<evidence type="ECO:0000256" key="1">
    <source>
        <dbReference type="ARBA" id="ARBA00022553"/>
    </source>
</evidence>